<evidence type="ECO:0000256" key="13">
    <source>
        <dbReference type="ARBA" id="ARBA00022765"/>
    </source>
</evidence>
<evidence type="ECO:0000313" key="32">
    <source>
        <dbReference type="Proteomes" id="UP001165780"/>
    </source>
</evidence>
<evidence type="ECO:0000256" key="18">
    <source>
        <dbReference type="ARBA" id="ARBA00023002"/>
    </source>
</evidence>
<evidence type="ECO:0000256" key="28">
    <source>
        <dbReference type="PIRSR" id="PIRSR000149-3"/>
    </source>
</evidence>
<dbReference type="GO" id="GO:0005829">
    <property type="term" value="C:cytosol"/>
    <property type="evidence" value="ECO:0007669"/>
    <property type="project" value="UniProtKB-SubCell"/>
</dbReference>
<keyword evidence="8" id="KW-0488">Methylation</keyword>
<sequence length="370" mass="40403">MVLRIRKHHIVDTHGAIKNCNALWSSPFTRQTHLLVQGQQCPQDTMVKVRVNGFGRIGCLVTRAAFNSGKVDIVAISDHLIDLNYMVFVFCYDFTHGKFHGTVKAENGTHVINGKPISIFQERYSTNIKWADAGAKCAVESTGVSTTMKTGAHLTGGMKRVILSAPSADAPMSVMGVNREKYGNSFKIVSNASCTTNCLAPLAEVIYDNFSIVRGFMTTVHAITATQKSWMAPLGSCGIMAAQNVIPAYTGTAQAVGKVIPDLNGKFTGMAFFVLTHNVSVMDLTCCLEKAAKHDDIKEVTKQVSEGPLKGILGYTEDQIVCCNFIRDTYSSTCDVGVGIAFNDHFVRLISWYDNEFGYSNIMVPRASKE</sequence>
<evidence type="ECO:0000256" key="14">
    <source>
        <dbReference type="ARBA" id="ARBA00022799"/>
    </source>
</evidence>
<dbReference type="RefSeq" id="XP_019314995.2">
    <property type="nucleotide sequence ID" value="XM_019459450.2"/>
</dbReference>
<evidence type="ECO:0000256" key="5">
    <source>
        <dbReference type="ARBA" id="ARBA00007406"/>
    </source>
</evidence>
<dbReference type="FunFam" id="3.40.50.720:FF:001161">
    <property type="entry name" value="Glyceraldehyde-3-phosphate dehydrogenase"/>
    <property type="match status" value="1"/>
</dbReference>
<comment type="subunit">
    <text evidence="24">Homotetramer. Interacts with TPPP; the interaction is direct. Interacts (when S-nitrosylated) with SIAH1; leading to nuclear translocation. Interacts with RILPL1/GOSPEL, leading to prevent the interaction between GAPDH and SIAH1 and prevent nuclear translocation. Interacts with CHP1; the interaction increases the binding of CHP1 with microtubules. Associates with microtubules. Interacts with EIF1AD, USP25, PRKCI and WARS1. Interacts with phosphorylated RPL13A; inhibited by oxidatively-modified low-densitity lipoprotein (LDL(ox)). Component of the GAIT complex. Interacts with FKBP6; leading to inhibit GAPDH catalytic activity. Interacts with TRAF2, promoting TRAF2 ubiquitination. Interacts with TRAF3, promoting TRAF3 ubiquitination.</text>
</comment>
<evidence type="ECO:0000256" key="3">
    <source>
        <dbReference type="ARBA" id="ARBA00004514"/>
    </source>
</evidence>
<dbReference type="InterPro" id="IPR020828">
    <property type="entry name" value="GlycerAld_3-P_DH_NAD(P)-bd"/>
</dbReference>
<keyword evidence="15" id="KW-0832">Ubl conjugation</keyword>
<evidence type="ECO:0000256" key="10">
    <source>
        <dbReference type="ARBA" id="ARBA00022499"/>
    </source>
</evidence>
<dbReference type="PANTHER" id="PTHR10836">
    <property type="entry name" value="GLYCERALDEHYDE 3-PHOSPHATE DEHYDROGENASE"/>
    <property type="match status" value="1"/>
</dbReference>
<dbReference type="PRINTS" id="PR00078">
    <property type="entry name" value="G3PDHDRGNASE"/>
</dbReference>
<dbReference type="CDD" id="cd18126">
    <property type="entry name" value="GAPDH_I_C"/>
    <property type="match status" value="1"/>
</dbReference>
<keyword evidence="12" id="KW-0053">Apoptosis</keyword>
<evidence type="ECO:0000256" key="6">
    <source>
        <dbReference type="ARBA" id="ARBA00013119"/>
    </source>
</evidence>
<comment type="subcellular location">
    <subcellularLocation>
        <location evidence="2">Cytoplasm</location>
        <location evidence="2">Cytoskeleton</location>
    </subcellularLocation>
    <subcellularLocation>
        <location evidence="3">Cytoplasm</location>
        <location evidence="3">Cytosol</location>
    </subcellularLocation>
    <subcellularLocation>
        <location evidence="1">Nucleus</location>
    </subcellularLocation>
</comment>
<comment type="catalytic activity">
    <reaction evidence="26">
        <text>S-nitroso-L-cysteinyl-[GAPDH] + L-cysteinyl-[protein] = L-cysteinyl-[GAPDH] + S-nitroso-L-cysteinyl-[protein]</text>
        <dbReference type="Rhea" id="RHEA:66684"/>
        <dbReference type="Rhea" id="RHEA-COMP:10131"/>
        <dbReference type="Rhea" id="RHEA-COMP:17089"/>
        <dbReference type="Rhea" id="RHEA-COMP:17090"/>
        <dbReference type="Rhea" id="RHEA-COMP:17091"/>
        <dbReference type="ChEBI" id="CHEBI:29950"/>
        <dbReference type="ChEBI" id="CHEBI:149494"/>
    </reaction>
    <physiologicalReaction direction="left-to-right" evidence="26">
        <dbReference type="Rhea" id="RHEA:66685"/>
    </physiologicalReaction>
</comment>
<proteinExistence type="inferred from homology"/>
<dbReference type="PIRSF" id="PIRSF000149">
    <property type="entry name" value="GAP_DH"/>
    <property type="match status" value="1"/>
</dbReference>
<dbReference type="CDD" id="cd05214">
    <property type="entry name" value="GAPDH_I_N"/>
    <property type="match status" value="1"/>
</dbReference>
<feature type="binding site" evidence="28">
    <location>
        <begin position="56"/>
        <end position="57"/>
    </location>
    <ligand>
        <name>NAD(+)</name>
        <dbReference type="ChEBI" id="CHEBI:57540"/>
    </ligand>
</feature>
<comment type="catalytic activity">
    <reaction evidence="25">
        <text>D-glyceraldehyde 3-phosphate + phosphate + NAD(+) = (2R)-3-phospho-glyceroyl phosphate + NADH + H(+)</text>
        <dbReference type="Rhea" id="RHEA:10300"/>
        <dbReference type="ChEBI" id="CHEBI:15378"/>
        <dbReference type="ChEBI" id="CHEBI:43474"/>
        <dbReference type="ChEBI" id="CHEBI:57540"/>
        <dbReference type="ChEBI" id="CHEBI:57604"/>
        <dbReference type="ChEBI" id="CHEBI:57945"/>
        <dbReference type="ChEBI" id="CHEBI:59776"/>
        <dbReference type="EC" id="1.2.1.12"/>
    </reaction>
</comment>
<dbReference type="EC" id="1.2.1.12" evidence="6"/>
<keyword evidence="9" id="KW-0963">Cytoplasm</keyword>
<dbReference type="GO" id="GO:0006417">
    <property type="term" value="P:regulation of translation"/>
    <property type="evidence" value="ECO:0007669"/>
    <property type="project" value="UniProtKB-KW"/>
</dbReference>
<evidence type="ECO:0000256" key="1">
    <source>
        <dbReference type="ARBA" id="ARBA00004123"/>
    </source>
</evidence>
<accession>A0A9V1G4X0</accession>
<dbReference type="PANTHER" id="PTHR10836:SF111">
    <property type="entry name" value="GLYCERALDEHYDE-3-PHOSPHATE DEHYDROGENASE"/>
    <property type="match status" value="1"/>
</dbReference>
<evidence type="ECO:0000256" key="9">
    <source>
        <dbReference type="ARBA" id="ARBA00022490"/>
    </source>
</evidence>
<feature type="domain" description="Glyceraldehyde 3-phosphate dehydrogenase NAD(P) binding" evidence="31">
    <location>
        <begin position="47"/>
        <end position="194"/>
    </location>
</feature>
<dbReference type="Pfam" id="PF02800">
    <property type="entry name" value="Gp_dh_C"/>
    <property type="match status" value="1"/>
</dbReference>
<reference evidence="33" key="1">
    <citation type="submission" date="2025-08" db="UniProtKB">
        <authorList>
            <consortium name="RefSeq"/>
        </authorList>
    </citation>
    <scope>IDENTIFICATION</scope>
    <source>
        <tissue evidence="33">Whole blood</tissue>
    </source>
</reference>
<evidence type="ECO:0000256" key="23">
    <source>
        <dbReference type="ARBA" id="ARBA00031890"/>
    </source>
</evidence>
<dbReference type="GO" id="GO:0016740">
    <property type="term" value="F:transferase activity"/>
    <property type="evidence" value="ECO:0007669"/>
    <property type="project" value="UniProtKB-KW"/>
</dbReference>
<keyword evidence="18" id="KW-0560">Oxidoreductase</keyword>
<evidence type="ECO:0000256" key="22">
    <source>
        <dbReference type="ARBA" id="ARBA00023242"/>
    </source>
</evidence>
<dbReference type="PROSITE" id="PS00071">
    <property type="entry name" value="GAPDH"/>
    <property type="match status" value="1"/>
</dbReference>
<evidence type="ECO:0000256" key="26">
    <source>
        <dbReference type="ARBA" id="ARBA00048005"/>
    </source>
</evidence>
<dbReference type="Gene3D" id="3.40.50.720">
    <property type="entry name" value="NAD(P)-binding Rossmann-like Domain"/>
    <property type="match status" value="1"/>
</dbReference>
<dbReference type="Proteomes" id="UP001165780">
    <property type="component" value="Unplaced"/>
</dbReference>
<dbReference type="GO" id="GO:0006915">
    <property type="term" value="P:apoptotic process"/>
    <property type="evidence" value="ECO:0007669"/>
    <property type="project" value="UniProtKB-KW"/>
</dbReference>
<feature type="binding site" evidence="28">
    <location>
        <position position="164"/>
    </location>
    <ligand>
        <name>NAD(+)</name>
        <dbReference type="ChEBI" id="CHEBI:57540"/>
    </ligand>
</feature>
<feature type="binding site" evidence="28">
    <location>
        <position position="355"/>
    </location>
    <ligand>
        <name>NAD(+)</name>
        <dbReference type="ChEBI" id="CHEBI:57540"/>
    </ligand>
</feature>
<keyword evidence="22" id="KW-0539">Nucleus</keyword>
<feature type="site" description="Activates thiol group during catalysis" evidence="29">
    <location>
        <position position="221"/>
    </location>
</feature>
<evidence type="ECO:0000256" key="8">
    <source>
        <dbReference type="ARBA" id="ARBA00022481"/>
    </source>
</evidence>
<evidence type="ECO:0000256" key="12">
    <source>
        <dbReference type="ARBA" id="ARBA00022703"/>
    </source>
</evidence>
<evidence type="ECO:0000256" key="2">
    <source>
        <dbReference type="ARBA" id="ARBA00004245"/>
    </source>
</evidence>
<keyword evidence="20" id="KW-0324">Glycolysis</keyword>
<feature type="binding site" evidence="28">
    <location>
        <position position="78"/>
    </location>
    <ligand>
        <name>NAD(+)</name>
        <dbReference type="ChEBI" id="CHEBI:57540"/>
    </ligand>
</feature>
<keyword evidence="19 28" id="KW-0520">NAD</keyword>
<evidence type="ECO:0000256" key="15">
    <source>
        <dbReference type="ARBA" id="ARBA00022843"/>
    </source>
</evidence>
<evidence type="ECO:0000256" key="21">
    <source>
        <dbReference type="ARBA" id="ARBA00023212"/>
    </source>
</evidence>
<evidence type="ECO:0000256" key="7">
    <source>
        <dbReference type="ARBA" id="ARBA00021022"/>
    </source>
</evidence>
<keyword evidence="28" id="KW-0547">Nucleotide-binding</keyword>
<dbReference type="InterPro" id="IPR020829">
    <property type="entry name" value="GlycerAld_3-P_DH_cat"/>
</dbReference>
<comment type="pathway">
    <text evidence="4">Carbohydrate degradation; glycolysis; pyruvate from D-glyceraldehyde 3-phosphate: step 1/5.</text>
</comment>
<dbReference type="SUPFAM" id="SSF55347">
    <property type="entry name" value="Glyceraldehyde-3-phosphate dehydrogenase-like, C-terminal domain"/>
    <property type="match status" value="1"/>
</dbReference>
<evidence type="ECO:0000256" key="11">
    <source>
        <dbReference type="ARBA" id="ARBA00022679"/>
    </source>
</evidence>
<keyword evidence="14" id="KW-0702">S-nitrosylation</keyword>
<dbReference type="FunFam" id="3.30.360.10:FF:000001">
    <property type="entry name" value="Glyceraldehyde-3-phosphate dehydrogenase"/>
    <property type="match status" value="1"/>
</dbReference>
<dbReference type="Pfam" id="PF00044">
    <property type="entry name" value="Gp_dh_N"/>
    <property type="match status" value="1"/>
</dbReference>
<comment type="similarity">
    <text evidence="5 30">Belongs to the glyceraldehyde-3-phosphate dehydrogenase family.</text>
</comment>
<dbReference type="GO" id="GO:0005634">
    <property type="term" value="C:nucleus"/>
    <property type="evidence" value="ECO:0007669"/>
    <property type="project" value="UniProtKB-SubCell"/>
</dbReference>
<keyword evidence="11" id="KW-0808">Transferase</keyword>
<evidence type="ECO:0000256" key="25">
    <source>
        <dbReference type="ARBA" id="ARBA00047698"/>
    </source>
</evidence>
<dbReference type="SMART" id="SM00846">
    <property type="entry name" value="Gp_dh_N"/>
    <property type="match status" value="1"/>
</dbReference>
<name>A0A9V1G4X0_PANPR</name>
<dbReference type="SUPFAM" id="SSF51735">
    <property type="entry name" value="NAD(P)-binding Rossmann-fold domains"/>
    <property type="match status" value="1"/>
</dbReference>
<evidence type="ECO:0000256" key="29">
    <source>
        <dbReference type="PIRSR" id="PIRSR000149-4"/>
    </source>
</evidence>
<evidence type="ECO:0000256" key="4">
    <source>
        <dbReference type="ARBA" id="ARBA00004869"/>
    </source>
</evidence>
<dbReference type="GO" id="GO:0005856">
    <property type="term" value="C:cytoskeleton"/>
    <property type="evidence" value="ECO:0007669"/>
    <property type="project" value="UniProtKB-SubCell"/>
</dbReference>
<dbReference type="InterPro" id="IPR036291">
    <property type="entry name" value="NAD(P)-bd_dom_sf"/>
</dbReference>
<dbReference type="InterPro" id="IPR020830">
    <property type="entry name" value="GlycerAld_3-P_DH_AS"/>
</dbReference>
<protein>
    <recommendedName>
        <fullName evidence="7">Glyceraldehyde-3-phosphate dehydrogenase</fullName>
        <ecNumber evidence="6">1.2.1.12</ecNumber>
    </recommendedName>
    <alternativeName>
        <fullName evidence="23">Peptidyl-cysteine S-nitrosylase GAPDH</fullName>
    </alternativeName>
</protein>
<dbReference type="GO" id="GO:0004365">
    <property type="term" value="F:glyceraldehyde-3-phosphate dehydrogenase (NAD+) (phosphorylating) activity"/>
    <property type="evidence" value="ECO:0007669"/>
    <property type="project" value="UniProtKB-EC"/>
</dbReference>
<keyword evidence="13" id="KW-0013">ADP-ribosylation</keyword>
<feature type="binding site" evidence="28">
    <location>
        <position position="123"/>
    </location>
    <ligand>
        <name>NAD(+)</name>
        <dbReference type="ChEBI" id="CHEBI:57540"/>
    </ligand>
</feature>
<evidence type="ECO:0000256" key="24">
    <source>
        <dbReference type="ARBA" id="ARBA00046997"/>
    </source>
</evidence>
<dbReference type="KEGG" id="ppad:109272914"/>
<evidence type="ECO:0000259" key="31">
    <source>
        <dbReference type="SMART" id="SM00846"/>
    </source>
</evidence>
<keyword evidence="21" id="KW-0206">Cytoskeleton</keyword>
<dbReference type="AlphaFoldDB" id="A0A9V1G4X0"/>
<keyword evidence="16" id="KW-0810">Translation regulation</keyword>
<dbReference type="InterPro" id="IPR020831">
    <property type="entry name" value="GlycerAld/Erythrose_P_DH"/>
</dbReference>
<dbReference type="Gene3D" id="3.30.360.10">
    <property type="entry name" value="Dihydrodipicolinate Reductase, domain 2"/>
    <property type="match status" value="1"/>
</dbReference>
<keyword evidence="32" id="KW-1185">Reference proteome</keyword>
<evidence type="ECO:0000256" key="20">
    <source>
        <dbReference type="ARBA" id="ARBA00023152"/>
    </source>
</evidence>
<evidence type="ECO:0000256" key="27">
    <source>
        <dbReference type="PIRSR" id="PIRSR000149-1"/>
    </source>
</evidence>
<evidence type="ECO:0000256" key="30">
    <source>
        <dbReference type="RuleBase" id="RU000397"/>
    </source>
</evidence>
<dbReference type="GO" id="GO:0051287">
    <property type="term" value="F:NAD binding"/>
    <property type="evidence" value="ECO:0007669"/>
    <property type="project" value="InterPro"/>
</dbReference>
<feature type="active site" description="Nucleophile" evidence="27">
    <location>
        <position position="194"/>
    </location>
</feature>
<dbReference type="GO" id="GO:0002376">
    <property type="term" value="P:immune system process"/>
    <property type="evidence" value="ECO:0007669"/>
    <property type="project" value="UniProtKB-KW"/>
</dbReference>
<gene>
    <name evidence="33" type="primary">LOC109272914</name>
</gene>
<dbReference type="GeneID" id="109272914"/>
<evidence type="ECO:0000256" key="17">
    <source>
        <dbReference type="ARBA" id="ARBA00022859"/>
    </source>
</evidence>
<keyword evidence="17" id="KW-0391">Immunity</keyword>
<evidence type="ECO:0000256" key="19">
    <source>
        <dbReference type="ARBA" id="ARBA00023027"/>
    </source>
</evidence>
<organism evidence="32 33">
    <name type="scientific">Panthera pardus</name>
    <name type="common">Leopard</name>
    <name type="synonym">Felis pardus</name>
    <dbReference type="NCBI Taxonomy" id="9691"/>
    <lineage>
        <taxon>Eukaryota</taxon>
        <taxon>Metazoa</taxon>
        <taxon>Chordata</taxon>
        <taxon>Craniata</taxon>
        <taxon>Vertebrata</taxon>
        <taxon>Euteleostomi</taxon>
        <taxon>Mammalia</taxon>
        <taxon>Eutheria</taxon>
        <taxon>Laurasiatheria</taxon>
        <taxon>Carnivora</taxon>
        <taxon>Feliformia</taxon>
        <taxon>Felidae</taxon>
        <taxon>Pantherinae</taxon>
        <taxon>Panthera</taxon>
    </lineage>
</organism>
<dbReference type="GO" id="GO:0006096">
    <property type="term" value="P:glycolytic process"/>
    <property type="evidence" value="ECO:0007669"/>
    <property type="project" value="UniProtKB-KW"/>
</dbReference>
<evidence type="ECO:0000313" key="33">
    <source>
        <dbReference type="RefSeq" id="XP_019314995.2"/>
    </source>
</evidence>
<evidence type="ECO:0000256" key="16">
    <source>
        <dbReference type="ARBA" id="ARBA00022845"/>
    </source>
</evidence>
<keyword evidence="10" id="KW-1017">Isopeptide bond</keyword>